<dbReference type="RefSeq" id="WP_222682877.1">
    <property type="nucleotide sequence ID" value="NZ_JABUBT010000001.1"/>
</dbReference>
<comment type="caution">
    <text evidence="2">The sequence shown here is derived from an EMBL/GenBank/DDBJ whole genome shotgun (WGS) entry which is preliminary data.</text>
</comment>
<sequence length="258" mass="27134">MRIAVAGGTGTTGRRVVDHVRAAGHEAVVLSRSAGIDLTVPSAVIDDALGGVATVLDDALGGVAAVIDASNVTTLSRSTSERFFGAVTRTLLGAEARLGVGHHVALSIVGSDRVDSGYYAGKRLQEKLIRESDVPWTVVRATQFHEFTDQTLTMTRGPIAVVPVMRSRPVAVDEVAAFLVEVATAAPRRAVVEIAGPAPESQVELARRVLRARGSRRLVLPLRVPGAAGRGMASGALLPTGEFRRGEQDFASWLADRS</sequence>
<keyword evidence="3" id="KW-1185">Reference proteome</keyword>
<accession>A0ABS7P0D7</accession>
<dbReference type="InterPro" id="IPR016040">
    <property type="entry name" value="NAD(P)-bd_dom"/>
</dbReference>
<evidence type="ECO:0000313" key="3">
    <source>
        <dbReference type="Proteomes" id="UP000825228"/>
    </source>
</evidence>
<dbReference type="SUPFAM" id="SSF51735">
    <property type="entry name" value="NAD(P)-binding Rossmann-fold domains"/>
    <property type="match status" value="1"/>
</dbReference>
<dbReference type="InterPro" id="IPR036291">
    <property type="entry name" value="NAD(P)-bd_dom_sf"/>
</dbReference>
<dbReference type="PANTHER" id="PTHR12126:SF11">
    <property type="entry name" value="NADH DEHYDROGENASE [UBIQUINONE] 1 ALPHA SUBCOMPLEX SUBUNIT 9, MITOCHONDRIAL"/>
    <property type="match status" value="1"/>
</dbReference>
<evidence type="ECO:0000259" key="1">
    <source>
        <dbReference type="Pfam" id="PF13460"/>
    </source>
</evidence>
<name>A0ABS7P0D7_9NOCA</name>
<organism evidence="2 3">
    <name type="scientific">Rhodococcoides corynebacterioides</name>
    <dbReference type="NCBI Taxonomy" id="53972"/>
    <lineage>
        <taxon>Bacteria</taxon>
        <taxon>Bacillati</taxon>
        <taxon>Actinomycetota</taxon>
        <taxon>Actinomycetes</taxon>
        <taxon>Mycobacteriales</taxon>
        <taxon>Nocardiaceae</taxon>
        <taxon>Rhodococcoides</taxon>
    </lineage>
</organism>
<protein>
    <submittedName>
        <fullName evidence="2">SDR family oxidoreductase</fullName>
    </submittedName>
</protein>
<dbReference type="PANTHER" id="PTHR12126">
    <property type="entry name" value="NADH-UBIQUINONE OXIDOREDUCTASE 39 KDA SUBUNIT-RELATED"/>
    <property type="match status" value="1"/>
</dbReference>
<dbReference type="Proteomes" id="UP000825228">
    <property type="component" value="Unassembled WGS sequence"/>
</dbReference>
<dbReference type="Gene3D" id="3.40.50.720">
    <property type="entry name" value="NAD(P)-binding Rossmann-like Domain"/>
    <property type="match status" value="1"/>
</dbReference>
<feature type="domain" description="NAD(P)-binding" evidence="1">
    <location>
        <begin position="7"/>
        <end position="184"/>
    </location>
</feature>
<dbReference type="InterPro" id="IPR051207">
    <property type="entry name" value="ComplexI_NDUFA9_subunit"/>
</dbReference>
<dbReference type="Pfam" id="PF13460">
    <property type="entry name" value="NAD_binding_10"/>
    <property type="match status" value="1"/>
</dbReference>
<reference evidence="2 3" key="1">
    <citation type="submission" date="2020-06" db="EMBL/GenBank/DDBJ databases">
        <title>Taxonomy, biology and ecology of Rhodococcus bacteria occurring in California pistachio and other woody hosts as revealed by genome sequence analyses.</title>
        <authorList>
            <person name="Gai Y."/>
            <person name="Riely B."/>
        </authorList>
    </citation>
    <scope>NUCLEOTIDE SEQUENCE [LARGE SCALE GENOMIC DNA]</scope>
    <source>
        <strain evidence="2 3">BP-281</strain>
    </source>
</reference>
<dbReference type="EMBL" id="JABUBU010000001">
    <property type="protein sequence ID" value="MBY6365765.1"/>
    <property type="molecule type" value="Genomic_DNA"/>
</dbReference>
<evidence type="ECO:0000313" key="2">
    <source>
        <dbReference type="EMBL" id="MBY6365765.1"/>
    </source>
</evidence>
<gene>
    <name evidence="2" type="ORF">HQ603_03245</name>
</gene>
<proteinExistence type="predicted"/>